<dbReference type="GO" id="GO:0016020">
    <property type="term" value="C:membrane"/>
    <property type="evidence" value="ECO:0007669"/>
    <property type="project" value="UniProtKB-SubCell"/>
</dbReference>
<dbReference type="AlphaFoldDB" id="A0A850ETG2"/>
<evidence type="ECO:0000256" key="2">
    <source>
        <dbReference type="ARBA" id="ARBA00007998"/>
    </source>
</evidence>
<evidence type="ECO:0000256" key="7">
    <source>
        <dbReference type="ARBA" id="ARBA00023136"/>
    </source>
</evidence>
<evidence type="ECO:0000313" key="10">
    <source>
        <dbReference type="Proteomes" id="UP000564806"/>
    </source>
</evidence>
<keyword evidence="4" id="KW-0309">Germination</keyword>
<dbReference type="PANTHER" id="PTHR34975:SF2">
    <property type="entry name" value="SPORE GERMINATION PROTEIN A2"/>
    <property type="match status" value="1"/>
</dbReference>
<dbReference type="RefSeq" id="WP_175373077.1">
    <property type="nucleotide sequence ID" value="NZ_JABWCS010000215.1"/>
</dbReference>
<comment type="subcellular location">
    <subcellularLocation>
        <location evidence="1">Membrane</location>
        <topology evidence="1">Multi-pass membrane protein</topology>
    </subcellularLocation>
</comment>
<evidence type="ECO:0000256" key="6">
    <source>
        <dbReference type="ARBA" id="ARBA00022989"/>
    </source>
</evidence>
<dbReference type="Gene3D" id="1.20.1740.10">
    <property type="entry name" value="Amino acid/polyamine transporter I"/>
    <property type="match status" value="1"/>
</dbReference>
<gene>
    <name evidence="9" type="ORF">HPT30_19960</name>
</gene>
<feature type="transmembrane region" description="Helical" evidence="8">
    <location>
        <begin position="14"/>
        <end position="37"/>
    </location>
</feature>
<feature type="transmembrane region" description="Helical" evidence="8">
    <location>
        <begin position="149"/>
        <end position="169"/>
    </location>
</feature>
<feature type="transmembrane region" description="Helical" evidence="8">
    <location>
        <begin position="309"/>
        <end position="331"/>
    </location>
</feature>
<comment type="caution">
    <text evidence="9">The sequence shown here is derived from an EMBL/GenBank/DDBJ whole genome shotgun (WGS) entry which is preliminary data.</text>
</comment>
<keyword evidence="6 8" id="KW-1133">Transmembrane helix</keyword>
<evidence type="ECO:0000256" key="1">
    <source>
        <dbReference type="ARBA" id="ARBA00004141"/>
    </source>
</evidence>
<organism evidence="9 10">
    <name type="scientific">Paenibacillus agri</name>
    <dbReference type="NCBI Taxonomy" id="2744309"/>
    <lineage>
        <taxon>Bacteria</taxon>
        <taxon>Bacillati</taxon>
        <taxon>Bacillota</taxon>
        <taxon>Bacilli</taxon>
        <taxon>Bacillales</taxon>
        <taxon>Paenibacillaceae</taxon>
        <taxon>Paenibacillus</taxon>
    </lineage>
</organism>
<proteinExistence type="inferred from homology"/>
<keyword evidence="3" id="KW-0813">Transport</keyword>
<dbReference type="GO" id="GO:0009847">
    <property type="term" value="P:spore germination"/>
    <property type="evidence" value="ECO:0007669"/>
    <property type="project" value="InterPro"/>
</dbReference>
<keyword evidence="5 8" id="KW-0812">Transmembrane</keyword>
<dbReference type="PANTHER" id="PTHR34975">
    <property type="entry name" value="SPORE GERMINATION PROTEIN A2"/>
    <property type="match status" value="1"/>
</dbReference>
<keyword evidence="10" id="KW-1185">Reference proteome</keyword>
<feature type="transmembrane region" description="Helical" evidence="8">
    <location>
        <begin position="189"/>
        <end position="207"/>
    </location>
</feature>
<evidence type="ECO:0000256" key="4">
    <source>
        <dbReference type="ARBA" id="ARBA00022544"/>
    </source>
</evidence>
<sequence length="382" mass="42856">MQTNAMEKISARQFTILIILGIIGDSILVLPTMIAYYAKQDSWISMLLSCMIGLGVGVLFAGIANRLKGKSLITAVQNKFGIVTGSIITLLILFQFFMCSLTLMSEMSQFMTTQMMPETPVSAILLLFSAVIIIAYRYGIEAFARMGELLFPVFLILFLCLVFFLMPQIETTNAKPILPHGMGPVLKGMFPAFTQAFTEIVFILMLTQHVHSNTKLTKPILTGYAIGGLILLIVVSLCVLVLGPMLMETKYYPAFVLAQKITIGKFLERLEVILTFLWIITVFFKSTMIFFALTNGLAQLLRLKESRMLTIPLSMIIIVCTISSTPNITIYNQILLFYYPWFDLIFCLGLPLLFFVILLVPEKRKKGSPKESEPNDKDRNTA</sequence>
<dbReference type="Pfam" id="PF03845">
    <property type="entry name" value="Spore_permease"/>
    <property type="match status" value="1"/>
</dbReference>
<evidence type="ECO:0000313" key="9">
    <source>
        <dbReference type="EMBL" id="NUU62624.1"/>
    </source>
</evidence>
<protein>
    <submittedName>
        <fullName evidence="9">Endospore germination permease</fullName>
    </submittedName>
</protein>
<feature type="transmembrane region" description="Helical" evidence="8">
    <location>
        <begin position="337"/>
        <end position="360"/>
    </location>
</feature>
<feature type="transmembrane region" description="Helical" evidence="8">
    <location>
        <begin position="123"/>
        <end position="140"/>
    </location>
</feature>
<feature type="transmembrane region" description="Helical" evidence="8">
    <location>
        <begin position="276"/>
        <end position="297"/>
    </location>
</feature>
<evidence type="ECO:0000256" key="3">
    <source>
        <dbReference type="ARBA" id="ARBA00022448"/>
    </source>
</evidence>
<feature type="transmembrane region" description="Helical" evidence="8">
    <location>
        <begin position="43"/>
        <end position="64"/>
    </location>
</feature>
<feature type="transmembrane region" description="Helical" evidence="8">
    <location>
        <begin position="80"/>
        <end position="103"/>
    </location>
</feature>
<name>A0A850ETG2_9BACL</name>
<evidence type="ECO:0000256" key="8">
    <source>
        <dbReference type="SAM" id="Phobius"/>
    </source>
</evidence>
<dbReference type="Proteomes" id="UP000564806">
    <property type="component" value="Unassembled WGS sequence"/>
</dbReference>
<feature type="transmembrane region" description="Helical" evidence="8">
    <location>
        <begin position="219"/>
        <end position="242"/>
    </location>
</feature>
<accession>A0A850ETG2</accession>
<reference evidence="9" key="1">
    <citation type="submission" date="2020-06" db="EMBL/GenBank/DDBJ databases">
        <title>Paenibacillus sp. nov., isolated from soil.</title>
        <authorList>
            <person name="Seo Y.L."/>
        </authorList>
    </citation>
    <scope>NUCLEOTIDE SEQUENCE [LARGE SCALE GENOMIC DNA]</scope>
    <source>
        <strain evidence="9">JW14</strain>
    </source>
</reference>
<dbReference type="EMBL" id="JABWCS010000215">
    <property type="protein sequence ID" value="NUU62624.1"/>
    <property type="molecule type" value="Genomic_DNA"/>
</dbReference>
<evidence type="ECO:0000256" key="5">
    <source>
        <dbReference type="ARBA" id="ARBA00022692"/>
    </source>
</evidence>
<keyword evidence="7 8" id="KW-0472">Membrane</keyword>
<dbReference type="InterPro" id="IPR004761">
    <property type="entry name" value="Spore_GerAB"/>
</dbReference>
<dbReference type="NCBIfam" id="TIGR00912">
    <property type="entry name" value="2A0309"/>
    <property type="match status" value="1"/>
</dbReference>
<comment type="similarity">
    <text evidence="2">Belongs to the amino acid-polyamine-organocation (APC) superfamily. Spore germination protein (SGP) (TC 2.A.3.9) family.</text>
</comment>